<evidence type="ECO:0000256" key="13">
    <source>
        <dbReference type="SAM" id="Phobius"/>
    </source>
</evidence>
<name>A0A085ZB69_9FLAO</name>
<dbReference type="RefSeq" id="WP_034706566.1">
    <property type="nucleotide sequence ID" value="NZ_JPRO01000015.1"/>
</dbReference>
<evidence type="ECO:0000256" key="12">
    <source>
        <dbReference type="ARBA" id="ARBA00025324"/>
    </source>
</evidence>
<keyword evidence="2" id="KW-1003">Cell membrane</keyword>
<keyword evidence="15" id="KW-1185">Reference proteome</keyword>
<keyword evidence="8" id="KW-0012">Acyltransferase</keyword>
<feature type="transmembrane region" description="Helical" evidence="13">
    <location>
        <begin position="30"/>
        <end position="48"/>
    </location>
</feature>
<keyword evidence="4 13" id="KW-0812">Transmembrane</keyword>
<organism evidence="14 15">
    <name type="scientific">Chryseobacterium luteum</name>
    <dbReference type="NCBI Taxonomy" id="421531"/>
    <lineage>
        <taxon>Bacteria</taxon>
        <taxon>Pseudomonadati</taxon>
        <taxon>Bacteroidota</taxon>
        <taxon>Flavobacteriia</taxon>
        <taxon>Flavobacteriales</taxon>
        <taxon>Weeksellaceae</taxon>
        <taxon>Chryseobacterium group</taxon>
        <taxon>Chryseobacterium</taxon>
    </lineage>
</organism>
<feature type="transmembrane region" description="Helical" evidence="13">
    <location>
        <begin position="142"/>
        <end position="160"/>
    </location>
</feature>
<keyword evidence="6 13" id="KW-1133">Transmembrane helix</keyword>
<dbReference type="OrthoDB" id="669469at2"/>
<dbReference type="STRING" id="421531.IX38_16575"/>
<evidence type="ECO:0000256" key="10">
    <source>
        <dbReference type="ARBA" id="ARBA00023603"/>
    </source>
</evidence>
<comment type="caution">
    <text evidence="14">The sequence shown here is derived from an EMBL/GenBank/DDBJ whole genome shotgun (WGS) entry which is preliminary data.</text>
</comment>
<evidence type="ECO:0000256" key="6">
    <source>
        <dbReference type="ARBA" id="ARBA00022989"/>
    </source>
</evidence>
<dbReference type="GO" id="GO:0005886">
    <property type="term" value="C:plasma membrane"/>
    <property type="evidence" value="ECO:0007669"/>
    <property type="project" value="UniProtKB-SubCell"/>
</dbReference>
<dbReference type="UniPathway" id="UPA00029">
    <property type="reaction ID" value="UER00560"/>
</dbReference>
<comment type="subcellular location">
    <subcellularLocation>
        <location evidence="1">Cell membrane</location>
        <topology evidence="1">Single-pass membrane protein</topology>
    </subcellularLocation>
</comment>
<comment type="pathway">
    <text evidence="9">Carotenoid biosynthesis; staphyloxanthin biosynthesis; staphyloxanthin from farnesyl diphosphate: step 5/5.</text>
</comment>
<evidence type="ECO:0000256" key="5">
    <source>
        <dbReference type="ARBA" id="ARBA00022729"/>
    </source>
</evidence>
<evidence type="ECO:0000256" key="8">
    <source>
        <dbReference type="ARBA" id="ARBA00023315"/>
    </source>
</evidence>
<dbReference type="Proteomes" id="UP000028703">
    <property type="component" value="Unassembled WGS sequence"/>
</dbReference>
<dbReference type="InterPro" id="IPR044021">
    <property type="entry name" value="CrtO"/>
</dbReference>
<accession>A0A085ZB69</accession>
<keyword evidence="7 13" id="KW-0472">Membrane</keyword>
<evidence type="ECO:0000313" key="15">
    <source>
        <dbReference type="Proteomes" id="UP000028703"/>
    </source>
</evidence>
<comment type="similarity">
    <text evidence="10">Belongs to the acyltransferase CrtO family.</text>
</comment>
<protein>
    <recommendedName>
        <fullName evidence="11">Glycosyl-4,4'-diaponeurosporenoate acyltransferase</fullName>
    </recommendedName>
</protein>
<gene>
    <name evidence="14" type="ORF">IX38_16575</name>
</gene>
<keyword evidence="3" id="KW-0808">Transferase</keyword>
<evidence type="ECO:0000256" key="4">
    <source>
        <dbReference type="ARBA" id="ARBA00022692"/>
    </source>
</evidence>
<sequence length="178" mass="20972">MKKILILTFIVLISIGLIYAMTYYIRMDSFSFAVALNFTLMACTLIFTETMKSQLNSSYFNEKSWEKRGKIYESLGVHFFRKLLVVTGWEKLNKKSKPVEKNITALMNLHYRTKQDELGHLVIMVIVLGFNIFVAYKFGILQSLWLLVLNILLNIYPVFLQRYNRPRIERMINLNKRG</sequence>
<dbReference type="Pfam" id="PF18927">
    <property type="entry name" value="CrtO"/>
    <property type="match status" value="1"/>
</dbReference>
<feature type="transmembrane region" description="Helical" evidence="13">
    <location>
        <begin position="118"/>
        <end position="136"/>
    </location>
</feature>
<keyword evidence="5" id="KW-0732">Signal</keyword>
<evidence type="ECO:0000256" key="1">
    <source>
        <dbReference type="ARBA" id="ARBA00004162"/>
    </source>
</evidence>
<dbReference type="eggNOG" id="ENOG502ZBQI">
    <property type="taxonomic scope" value="Bacteria"/>
</dbReference>
<reference evidence="14 15" key="1">
    <citation type="submission" date="2014-07" db="EMBL/GenBank/DDBJ databases">
        <title>Genome of Chryseobacterium luteum DSM 18605.</title>
        <authorList>
            <person name="Stropko S.J."/>
            <person name="Pipes S.E."/>
            <person name="Newman J.D."/>
        </authorList>
    </citation>
    <scope>NUCLEOTIDE SEQUENCE [LARGE SCALE GENOMIC DNA]</scope>
    <source>
        <strain evidence="14 15">DSM 18605</strain>
    </source>
</reference>
<evidence type="ECO:0000256" key="7">
    <source>
        <dbReference type="ARBA" id="ARBA00023136"/>
    </source>
</evidence>
<evidence type="ECO:0000256" key="9">
    <source>
        <dbReference type="ARBA" id="ARBA00023588"/>
    </source>
</evidence>
<dbReference type="GO" id="GO:0016746">
    <property type="term" value="F:acyltransferase activity"/>
    <property type="evidence" value="ECO:0007669"/>
    <property type="project" value="UniProtKB-KW"/>
</dbReference>
<dbReference type="AlphaFoldDB" id="A0A085ZB69"/>
<evidence type="ECO:0000256" key="2">
    <source>
        <dbReference type="ARBA" id="ARBA00022475"/>
    </source>
</evidence>
<comment type="function">
    <text evidence="12">Catalyzes the acylation of glycosyl-4,4'-diaponeurosporenoate, i.e. the esterification of glucose at the C6'' position with the carboxyl group of the C(15) fatty acid 12-methyltetradecanoic acid, to yield staphyloxanthin. This is the last step in the biosynthesis of this orange pigment, present in most staphylococci strains.</text>
</comment>
<evidence type="ECO:0000256" key="3">
    <source>
        <dbReference type="ARBA" id="ARBA00022679"/>
    </source>
</evidence>
<proteinExistence type="inferred from homology"/>
<evidence type="ECO:0000256" key="11">
    <source>
        <dbReference type="ARBA" id="ARBA00023667"/>
    </source>
</evidence>
<evidence type="ECO:0000313" key="14">
    <source>
        <dbReference type="EMBL" id="KFF01683.1"/>
    </source>
</evidence>
<dbReference type="EMBL" id="JPRO01000015">
    <property type="protein sequence ID" value="KFF01683.1"/>
    <property type="molecule type" value="Genomic_DNA"/>
</dbReference>